<name>A0A5C2SQV0_9APHY</name>
<feature type="transmembrane region" description="Helical" evidence="1">
    <location>
        <begin position="45"/>
        <end position="63"/>
    </location>
</feature>
<keyword evidence="1" id="KW-0472">Membrane</keyword>
<feature type="transmembrane region" description="Helical" evidence="1">
    <location>
        <begin position="167"/>
        <end position="187"/>
    </location>
</feature>
<feature type="transmembrane region" description="Helical" evidence="1">
    <location>
        <begin position="12"/>
        <end position="33"/>
    </location>
</feature>
<protein>
    <submittedName>
        <fullName evidence="2">Uncharacterized protein</fullName>
    </submittedName>
</protein>
<dbReference type="OrthoDB" id="3269446at2759"/>
<proteinExistence type="predicted"/>
<evidence type="ECO:0000313" key="3">
    <source>
        <dbReference type="Proteomes" id="UP000313359"/>
    </source>
</evidence>
<reference evidence="2" key="1">
    <citation type="journal article" date="2018" name="Genome Biol. Evol.">
        <title>Genomics and development of Lentinus tigrinus, a white-rot wood-decaying mushroom with dimorphic fruiting bodies.</title>
        <authorList>
            <person name="Wu B."/>
            <person name="Xu Z."/>
            <person name="Knudson A."/>
            <person name="Carlson A."/>
            <person name="Chen N."/>
            <person name="Kovaka S."/>
            <person name="LaButti K."/>
            <person name="Lipzen A."/>
            <person name="Pennachio C."/>
            <person name="Riley R."/>
            <person name="Schakwitz W."/>
            <person name="Umezawa K."/>
            <person name="Ohm R.A."/>
            <person name="Grigoriev I.V."/>
            <person name="Nagy L.G."/>
            <person name="Gibbons J."/>
            <person name="Hibbett D."/>
        </authorList>
    </citation>
    <scope>NUCLEOTIDE SEQUENCE [LARGE SCALE GENOMIC DNA]</scope>
    <source>
        <strain evidence="2">ALCF2SS1-6</strain>
    </source>
</reference>
<keyword evidence="1" id="KW-0812">Transmembrane</keyword>
<accession>A0A5C2SQV0</accession>
<gene>
    <name evidence="2" type="ORF">L227DRAFT_631433</name>
</gene>
<dbReference type="AlphaFoldDB" id="A0A5C2SQV0"/>
<feature type="transmembrane region" description="Helical" evidence="1">
    <location>
        <begin position="213"/>
        <end position="234"/>
    </location>
</feature>
<feature type="transmembrane region" description="Helical" evidence="1">
    <location>
        <begin position="127"/>
        <end position="147"/>
    </location>
</feature>
<sequence length="261" mass="28786">MVRPGRRPFIPWLTILNAGMLLITVAYGLRVLLWSCNGQFKGRASISWVMVGATLAMFVISTIEMALKIRNDLDAFVDYKGLGGATGAFLDVSDWIQVARTAGYNLQTSIGDGIMVYRCYVVYDRNWRIIVVPVLLWLVTTACGWMALYMEATFGTAERLVPFVTPFLALTLALTTMTTGMVVYRILDINADLVSHNVSRVGGGPKLTRIVRILIECGALYTISVVILLCTFLGSKNALSDVWVRPFCPITQCIIADTVLS</sequence>
<dbReference type="Proteomes" id="UP000313359">
    <property type="component" value="Unassembled WGS sequence"/>
</dbReference>
<evidence type="ECO:0000313" key="2">
    <source>
        <dbReference type="EMBL" id="RPD65744.1"/>
    </source>
</evidence>
<organism evidence="2 3">
    <name type="scientific">Lentinus tigrinus ALCF2SS1-6</name>
    <dbReference type="NCBI Taxonomy" id="1328759"/>
    <lineage>
        <taxon>Eukaryota</taxon>
        <taxon>Fungi</taxon>
        <taxon>Dikarya</taxon>
        <taxon>Basidiomycota</taxon>
        <taxon>Agaricomycotina</taxon>
        <taxon>Agaricomycetes</taxon>
        <taxon>Polyporales</taxon>
        <taxon>Polyporaceae</taxon>
        <taxon>Lentinus</taxon>
    </lineage>
</organism>
<evidence type="ECO:0000256" key="1">
    <source>
        <dbReference type="SAM" id="Phobius"/>
    </source>
</evidence>
<dbReference type="EMBL" id="ML122252">
    <property type="protein sequence ID" value="RPD65744.1"/>
    <property type="molecule type" value="Genomic_DNA"/>
</dbReference>
<keyword evidence="3" id="KW-1185">Reference proteome</keyword>
<keyword evidence="1" id="KW-1133">Transmembrane helix</keyword>